<dbReference type="InterPro" id="IPR038765">
    <property type="entry name" value="Papain-like_cys_pep_sf"/>
</dbReference>
<dbReference type="Gene3D" id="3.90.1720.10">
    <property type="entry name" value="endopeptidase domain like (from Nostoc punctiforme)"/>
    <property type="match status" value="1"/>
</dbReference>
<keyword evidence="2" id="KW-1185">Reference proteome</keyword>
<evidence type="ECO:0000313" key="1">
    <source>
        <dbReference type="EMBL" id="SHH02033.1"/>
    </source>
</evidence>
<proteinExistence type="predicted"/>
<name>A0A1M5PLA5_9FIRM</name>
<dbReference type="OrthoDB" id="1645744at2"/>
<dbReference type="AlphaFoldDB" id="A0A1M5PLA5"/>
<sequence length="196" mass="23204">MICTYLNTADKLEQQRTDNKRYIYILLMRYPDTFSKVFQCISRSKYNHVSIGISDSNDTFYSYVTKGFRKELPRQYPTFNKKEVPCALYSIEVSDEVYRITKATLDDHEKQSYKFKYNLLGVILCLLRIVYPMKNRYFCSQFVSEILDQMKAVRLSKHSALYLPDDFTKMKDLDLCFSGYLSQLVIQPRYSKLLIA</sequence>
<reference evidence="2" key="1">
    <citation type="submission" date="2016-11" db="EMBL/GenBank/DDBJ databases">
        <authorList>
            <person name="Varghese N."/>
            <person name="Submissions S."/>
        </authorList>
    </citation>
    <scope>NUCLEOTIDE SEQUENCE [LARGE SCALE GENOMIC DNA]</scope>
    <source>
        <strain evidence="2">DSM 21120</strain>
    </source>
</reference>
<dbReference type="Proteomes" id="UP000184032">
    <property type="component" value="Unassembled WGS sequence"/>
</dbReference>
<dbReference type="SUPFAM" id="SSF54001">
    <property type="entry name" value="Cysteine proteinases"/>
    <property type="match status" value="1"/>
</dbReference>
<organism evidence="1 2">
    <name type="scientific">Anaerosphaera aminiphila DSM 21120</name>
    <dbReference type="NCBI Taxonomy" id="1120995"/>
    <lineage>
        <taxon>Bacteria</taxon>
        <taxon>Bacillati</taxon>
        <taxon>Bacillota</taxon>
        <taxon>Tissierellia</taxon>
        <taxon>Tissierellales</taxon>
        <taxon>Peptoniphilaceae</taxon>
        <taxon>Anaerosphaera</taxon>
    </lineage>
</organism>
<dbReference type="EMBL" id="FQXI01000001">
    <property type="protein sequence ID" value="SHH02033.1"/>
    <property type="molecule type" value="Genomic_DNA"/>
</dbReference>
<accession>A0A1M5PLA5</accession>
<evidence type="ECO:0008006" key="3">
    <source>
        <dbReference type="Google" id="ProtNLM"/>
    </source>
</evidence>
<evidence type="ECO:0000313" key="2">
    <source>
        <dbReference type="Proteomes" id="UP000184032"/>
    </source>
</evidence>
<gene>
    <name evidence="1" type="ORF">SAMN02745245_00359</name>
</gene>
<dbReference type="RefSeq" id="WP_073183166.1">
    <property type="nucleotide sequence ID" value="NZ_FQXI01000001.1"/>
</dbReference>
<protein>
    <recommendedName>
        <fullName evidence="3">Permuted papain-like amidase enzyme, YaeF/YiiX, C92 family</fullName>
    </recommendedName>
</protein>